<sequence length="454" mass="51521">MNARYLRIRLHYLLGIILLCIVAGLLALLSLRFQKTIDITDNNRYTLSPISQALLDQFTQPLAIRIYARDDQTVREPIANIFTRYQRYKPNIQLTFIDPYTAPLEVEKKGITMTEEILLEYAGQSVHLQQSPELLSEQVISDALQTLLRPHKRQLRFLTWHGERSPVNNANHDLSHWATQLNNKGFIVDTLQFDKTPKIPEETDVFIIASPQVSLLPDEVDKIIEFIEMGGNLLWLLEPEGVFGLEPLMEKLGIIIQPGLIIDPESQVPTMATATPYKQHPIIDNFPFRCLFPKASGLIVSPPDEWQTDDLLLTVDNAWLERGDISQLIQYDKGTDIPGPLTIAVALNRALKAKANNAQTSPVKRTQRIVVIGDGDFLSNAFLDNGGNAEFGTRVINWLSQDDSLIQIPTQVRQDLTLDLSQYEAIFLGVLFLIIFPISFFSMALIVWLRRRKT</sequence>
<evidence type="ECO:0000259" key="3">
    <source>
        <dbReference type="Pfam" id="PF23357"/>
    </source>
</evidence>
<dbReference type="Proteomes" id="UP000005744">
    <property type="component" value="Unassembled WGS sequence"/>
</dbReference>
<feature type="transmembrane region" description="Helical" evidence="1">
    <location>
        <begin position="425"/>
        <end position="449"/>
    </location>
</feature>
<evidence type="ECO:0000313" key="4">
    <source>
        <dbReference type="EMBL" id="EIJ44245.1"/>
    </source>
</evidence>
<dbReference type="RefSeq" id="WP_002692140.1">
    <property type="nucleotide sequence ID" value="NZ_JH600070.1"/>
</dbReference>
<dbReference type="eggNOG" id="COG3225">
    <property type="taxonomic scope" value="Bacteria"/>
</dbReference>
<organism evidence="4 5">
    <name type="scientific">Beggiatoa alba B18LD</name>
    <dbReference type="NCBI Taxonomy" id="395493"/>
    <lineage>
        <taxon>Bacteria</taxon>
        <taxon>Pseudomonadati</taxon>
        <taxon>Pseudomonadota</taxon>
        <taxon>Gammaproteobacteria</taxon>
        <taxon>Thiotrichales</taxon>
        <taxon>Thiotrichaceae</taxon>
        <taxon>Beggiatoa</taxon>
    </lineage>
</organism>
<dbReference type="SUPFAM" id="SSF52317">
    <property type="entry name" value="Class I glutamine amidotransferase-like"/>
    <property type="match status" value="1"/>
</dbReference>
<dbReference type="InterPro" id="IPR019196">
    <property type="entry name" value="ABC_transp_unknown"/>
</dbReference>
<gene>
    <name evidence="4" type="ORF">BegalDRAFT_3431</name>
</gene>
<keyword evidence="5" id="KW-1185">Reference proteome</keyword>
<dbReference type="HOGENOM" id="CLU_018716_0_0_6"/>
<feature type="domain" description="ABC-type uncharacterised transport system" evidence="2">
    <location>
        <begin position="153"/>
        <end position="386"/>
    </location>
</feature>
<evidence type="ECO:0000259" key="2">
    <source>
        <dbReference type="Pfam" id="PF09822"/>
    </source>
</evidence>
<keyword evidence="1" id="KW-0472">Membrane</keyword>
<evidence type="ECO:0000256" key="1">
    <source>
        <dbReference type="SAM" id="Phobius"/>
    </source>
</evidence>
<keyword evidence="1" id="KW-1133">Transmembrane helix</keyword>
<dbReference type="Pfam" id="PF23357">
    <property type="entry name" value="DUF7088"/>
    <property type="match status" value="1"/>
</dbReference>
<dbReference type="InterPro" id="IPR055396">
    <property type="entry name" value="DUF7088"/>
</dbReference>
<dbReference type="STRING" id="395493.BegalDRAFT_3431"/>
<dbReference type="EMBL" id="JH600070">
    <property type="protein sequence ID" value="EIJ44245.1"/>
    <property type="molecule type" value="Genomic_DNA"/>
</dbReference>
<dbReference type="AlphaFoldDB" id="I3CKV2"/>
<name>I3CKV2_9GAMM</name>
<keyword evidence="1" id="KW-0812">Transmembrane</keyword>
<feature type="transmembrane region" description="Helical" evidence="1">
    <location>
        <begin position="12"/>
        <end position="33"/>
    </location>
</feature>
<feature type="domain" description="DUF7088" evidence="3">
    <location>
        <begin position="42"/>
        <end position="111"/>
    </location>
</feature>
<dbReference type="Pfam" id="PF09822">
    <property type="entry name" value="ABC_transp_aux"/>
    <property type="match status" value="1"/>
</dbReference>
<evidence type="ECO:0000313" key="5">
    <source>
        <dbReference type="Proteomes" id="UP000005744"/>
    </source>
</evidence>
<proteinExistence type="predicted"/>
<protein>
    <submittedName>
        <fullName evidence="4">ABC-type uncharacterized transport system involved in gliding motility, auxiliary component</fullName>
    </submittedName>
</protein>
<accession>I3CKV2</accession>
<dbReference type="OrthoDB" id="8530910at2"/>
<reference evidence="4 5" key="1">
    <citation type="submission" date="2011-11" db="EMBL/GenBank/DDBJ databases">
        <title>Improved High-Quality Draft sequence of Beggiatoa alba B18lD.</title>
        <authorList>
            <consortium name="US DOE Joint Genome Institute"/>
            <person name="Lucas S."/>
            <person name="Han J."/>
            <person name="Lapidus A."/>
            <person name="Cheng J.-F."/>
            <person name="Goodwin L."/>
            <person name="Pitluck S."/>
            <person name="Peters L."/>
            <person name="Mikhailova N."/>
            <person name="Held B."/>
            <person name="Detter J.C."/>
            <person name="Han C."/>
            <person name="Tapia R."/>
            <person name="Land M."/>
            <person name="Hauser L."/>
            <person name="Kyrpides N."/>
            <person name="Ivanova N."/>
            <person name="Pagani I."/>
            <person name="Samuel K."/>
            <person name="Teske A."/>
            <person name="Mueller J."/>
            <person name="Woyke T."/>
        </authorList>
    </citation>
    <scope>NUCLEOTIDE SEQUENCE [LARGE SCALE GENOMIC DNA]</scope>
    <source>
        <strain evidence="4 5">B18LD</strain>
    </source>
</reference>
<dbReference type="InterPro" id="IPR029062">
    <property type="entry name" value="Class_I_gatase-like"/>
</dbReference>